<dbReference type="RefSeq" id="WP_043777482.1">
    <property type="nucleotide sequence ID" value="NZ_JMQI01000014.1"/>
</dbReference>
<keyword evidence="7" id="KW-1185">Reference proteome</keyword>
<evidence type="ECO:0000313" key="6">
    <source>
        <dbReference type="EMBL" id="KDN22803.1"/>
    </source>
</evidence>
<dbReference type="NCBIfam" id="TIGR03619">
    <property type="entry name" value="F420_Rv2161c"/>
    <property type="match status" value="1"/>
</dbReference>
<dbReference type="Gene3D" id="3.20.20.30">
    <property type="entry name" value="Luciferase-like domain"/>
    <property type="match status" value="1"/>
</dbReference>
<evidence type="ECO:0000256" key="3">
    <source>
        <dbReference type="ARBA" id="ARBA00023002"/>
    </source>
</evidence>
<dbReference type="PANTHER" id="PTHR42847">
    <property type="entry name" value="ALKANESULFONATE MONOOXYGENASE"/>
    <property type="match status" value="1"/>
</dbReference>
<evidence type="ECO:0000313" key="7">
    <source>
        <dbReference type="Proteomes" id="UP000027345"/>
    </source>
</evidence>
<evidence type="ECO:0000256" key="2">
    <source>
        <dbReference type="ARBA" id="ARBA00022643"/>
    </source>
</evidence>
<reference evidence="6 7" key="1">
    <citation type="submission" date="2014-05" db="EMBL/GenBank/DDBJ databases">
        <title>Draft genome sequence of Amycolatopsis rifamycinica DSM 46095.</title>
        <authorList>
            <person name="Lal R."/>
            <person name="Saxena A."/>
            <person name="Kumari R."/>
            <person name="Mukherjee U."/>
            <person name="Singh P."/>
            <person name="Sangwan N."/>
            <person name="Mahato N.K."/>
        </authorList>
    </citation>
    <scope>NUCLEOTIDE SEQUENCE [LARGE SCALE GENOMIC DNA]</scope>
    <source>
        <strain evidence="6 7">DSM 46095</strain>
    </source>
</reference>
<evidence type="ECO:0000259" key="5">
    <source>
        <dbReference type="Pfam" id="PF00296"/>
    </source>
</evidence>
<gene>
    <name evidence="6" type="ORF">DV20_07135</name>
</gene>
<dbReference type="GO" id="GO:0008726">
    <property type="term" value="F:alkanesulfonate monooxygenase activity"/>
    <property type="evidence" value="ECO:0007669"/>
    <property type="project" value="TreeGrafter"/>
</dbReference>
<dbReference type="InterPro" id="IPR050172">
    <property type="entry name" value="SsuD_RutA_monooxygenase"/>
</dbReference>
<dbReference type="Pfam" id="PF00296">
    <property type="entry name" value="Bac_luciferase"/>
    <property type="match status" value="1"/>
</dbReference>
<accession>A0A066UF14</accession>
<dbReference type="GO" id="GO:0046306">
    <property type="term" value="P:alkanesulfonate catabolic process"/>
    <property type="evidence" value="ECO:0007669"/>
    <property type="project" value="TreeGrafter"/>
</dbReference>
<dbReference type="InterPro" id="IPR036661">
    <property type="entry name" value="Luciferase-like_sf"/>
</dbReference>
<dbReference type="InterPro" id="IPR011251">
    <property type="entry name" value="Luciferase-like_dom"/>
</dbReference>
<evidence type="ECO:0000256" key="1">
    <source>
        <dbReference type="ARBA" id="ARBA00022630"/>
    </source>
</evidence>
<dbReference type="STRING" id="287986.DV20_07135"/>
<protein>
    <submittedName>
        <fullName evidence="6">Oxidoreductase</fullName>
    </submittedName>
</protein>
<sequence length="291" mass="31803">MKFTLSIAMNPLDQLGELARAAEEAGFASIALPDSLFYAETVDTDYPYTPDGSRFWTAETPWVDPLVATAAMGAVTSRIHFYTSVLKLGSRNPVLLARQVGSAAVLTGGRFGLGLGVGWLPQEFEYCGVPFERRGKRVDEAIDVLRLILGGGMVEYHGEFYDFDKIQMSPAPPSRVPFYIGGHTEVALKRAARVADGWSSAMMKLDDLRSTIARLKELLAEQGRADDPFEYQAVCVDAFGLDGYRAQAEAGVTDVITMPWVFDGVGFDAPVGPKLEAIRKFGTEIIAKFEE</sequence>
<proteinExistence type="predicted"/>
<comment type="caution">
    <text evidence="6">The sequence shown here is derived from an EMBL/GenBank/DDBJ whole genome shotgun (WGS) entry which is preliminary data.</text>
</comment>
<keyword evidence="3" id="KW-0560">Oxidoreductase</keyword>
<keyword evidence="2" id="KW-0288">FMN</keyword>
<dbReference type="OrthoDB" id="9781803at2"/>
<dbReference type="eggNOG" id="COG2141">
    <property type="taxonomic scope" value="Bacteria"/>
</dbReference>
<keyword evidence="4" id="KW-0503">Monooxygenase</keyword>
<name>A0A066UF14_9PSEU</name>
<feature type="domain" description="Luciferase-like" evidence="5">
    <location>
        <begin position="10"/>
        <end position="231"/>
    </location>
</feature>
<dbReference type="InterPro" id="IPR019921">
    <property type="entry name" value="Lucif-like_OxRdtase_Rv2161c"/>
</dbReference>
<evidence type="ECO:0000256" key="4">
    <source>
        <dbReference type="ARBA" id="ARBA00023033"/>
    </source>
</evidence>
<organism evidence="6 7">
    <name type="scientific">Amycolatopsis rifamycinica</name>
    <dbReference type="NCBI Taxonomy" id="287986"/>
    <lineage>
        <taxon>Bacteria</taxon>
        <taxon>Bacillati</taxon>
        <taxon>Actinomycetota</taxon>
        <taxon>Actinomycetes</taxon>
        <taxon>Pseudonocardiales</taxon>
        <taxon>Pseudonocardiaceae</taxon>
        <taxon>Amycolatopsis</taxon>
    </lineage>
</organism>
<dbReference type="PANTHER" id="PTHR42847:SF4">
    <property type="entry name" value="ALKANESULFONATE MONOOXYGENASE-RELATED"/>
    <property type="match status" value="1"/>
</dbReference>
<dbReference type="Proteomes" id="UP000027345">
    <property type="component" value="Unassembled WGS sequence"/>
</dbReference>
<dbReference type="AlphaFoldDB" id="A0A066UF14"/>
<keyword evidence="1" id="KW-0285">Flavoprotein</keyword>
<dbReference type="SUPFAM" id="SSF51679">
    <property type="entry name" value="Bacterial luciferase-like"/>
    <property type="match status" value="1"/>
</dbReference>
<dbReference type="EMBL" id="JMQI01000014">
    <property type="protein sequence ID" value="KDN22803.1"/>
    <property type="molecule type" value="Genomic_DNA"/>
</dbReference>